<organism evidence="1 2">
    <name type="scientific">Rhizophagus clarus</name>
    <dbReference type="NCBI Taxonomy" id="94130"/>
    <lineage>
        <taxon>Eukaryota</taxon>
        <taxon>Fungi</taxon>
        <taxon>Fungi incertae sedis</taxon>
        <taxon>Mucoromycota</taxon>
        <taxon>Glomeromycotina</taxon>
        <taxon>Glomeromycetes</taxon>
        <taxon>Glomerales</taxon>
        <taxon>Glomeraceae</taxon>
        <taxon>Rhizophagus</taxon>
    </lineage>
</organism>
<evidence type="ECO:0000313" key="2">
    <source>
        <dbReference type="Proteomes" id="UP000615446"/>
    </source>
</evidence>
<protein>
    <submittedName>
        <fullName evidence="1">Uncharacterized protein</fullName>
    </submittedName>
</protein>
<accession>A0A8H3M411</accession>
<dbReference type="OrthoDB" id="2410838at2759"/>
<gene>
    <name evidence="1" type="ORF">RCL2_002509900</name>
</gene>
<comment type="caution">
    <text evidence="1">The sequence shown here is derived from an EMBL/GenBank/DDBJ whole genome shotgun (WGS) entry which is preliminary data.</text>
</comment>
<sequence>MKQSWIVNKDPGIFIFCNDHGKSLIYRKQDSEPLSATIASEPLTSTSEIQTDYSESFQLKVLILNYLQNQEISIIFSRILKLNLCSICQKVILKFQFQSLIVLDYKYLFHCLCLKRYIMQVETKSPTSPSHNIIIELTREETILVSEKYYLQKKQTDTKQDDKELMALLKLIEGGSYAG</sequence>
<dbReference type="EMBL" id="BLAL01000274">
    <property type="protein sequence ID" value="GES98559.1"/>
    <property type="molecule type" value="Genomic_DNA"/>
</dbReference>
<reference evidence="1" key="1">
    <citation type="submission" date="2019-10" db="EMBL/GenBank/DDBJ databases">
        <title>Conservation and host-specific expression of non-tandemly repeated heterogenous ribosome RNA gene in arbuscular mycorrhizal fungi.</title>
        <authorList>
            <person name="Maeda T."/>
            <person name="Kobayashi Y."/>
            <person name="Nakagawa T."/>
            <person name="Ezawa T."/>
            <person name="Yamaguchi K."/>
            <person name="Bino T."/>
            <person name="Nishimoto Y."/>
            <person name="Shigenobu S."/>
            <person name="Kawaguchi M."/>
        </authorList>
    </citation>
    <scope>NUCLEOTIDE SEQUENCE</scope>
    <source>
        <strain evidence="1">HR1</strain>
    </source>
</reference>
<name>A0A8H3M411_9GLOM</name>
<dbReference type="AlphaFoldDB" id="A0A8H3M411"/>
<dbReference type="Proteomes" id="UP000615446">
    <property type="component" value="Unassembled WGS sequence"/>
</dbReference>
<proteinExistence type="predicted"/>
<evidence type="ECO:0000313" key="1">
    <source>
        <dbReference type="EMBL" id="GES98559.1"/>
    </source>
</evidence>